<name>A0ABU5T150_9MICC</name>
<sequence>MPTPNEDREAAIKQRIEAAMEAQGLTRKAVYGAVGISRNTFEVKMAGGSFYVRELIRVADVIGIRLDDLVRGV</sequence>
<proteinExistence type="predicted"/>
<dbReference type="RefSeq" id="WP_323277020.1">
    <property type="nucleotide sequence ID" value="NZ_JAYGGQ010000001.1"/>
</dbReference>
<organism evidence="1 2">
    <name type="scientific">Sinomonas terricola</name>
    <dbReference type="NCBI Taxonomy" id="3110330"/>
    <lineage>
        <taxon>Bacteria</taxon>
        <taxon>Bacillati</taxon>
        <taxon>Actinomycetota</taxon>
        <taxon>Actinomycetes</taxon>
        <taxon>Micrococcales</taxon>
        <taxon>Micrococcaceae</taxon>
        <taxon>Sinomonas</taxon>
    </lineage>
</organism>
<accession>A0ABU5T150</accession>
<comment type="caution">
    <text evidence="1">The sequence shown here is derived from an EMBL/GenBank/DDBJ whole genome shotgun (WGS) entry which is preliminary data.</text>
</comment>
<evidence type="ECO:0000313" key="2">
    <source>
        <dbReference type="Proteomes" id="UP001304769"/>
    </source>
</evidence>
<keyword evidence="2" id="KW-1185">Reference proteome</keyword>
<dbReference type="Gene3D" id="1.10.260.40">
    <property type="entry name" value="lambda repressor-like DNA-binding domains"/>
    <property type="match status" value="1"/>
</dbReference>
<protein>
    <submittedName>
        <fullName evidence="1">Helix-turn-helix transcriptional regulator</fullName>
    </submittedName>
</protein>
<reference evidence="1 2" key="1">
    <citation type="submission" date="2023-12" db="EMBL/GenBank/DDBJ databases">
        <title>Sinomonas terricola sp. nov, isolated from litchi orchard soil in Guangdong, PR China.</title>
        <authorList>
            <person name="Jiaxin W."/>
            <person name="Yang Z."/>
            <person name="Honghui Z."/>
        </authorList>
    </citation>
    <scope>NUCLEOTIDE SEQUENCE [LARGE SCALE GENOMIC DNA]</scope>
    <source>
        <strain evidence="1 2">JGH33</strain>
    </source>
</reference>
<gene>
    <name evidence="1" type="ORF">SPF06_00820</name>
</gene>
<evidence type="ECO:0000313" key="1">
    <source>
        <dbReference type="EMBL" id="MEA5453252.1"/>
    </source>
</evidence>
<dbReference type="Proteomes" id="UP001304769">
    <property type="component" value="Unassembled WGS sequence"/>
</dbReference>
<dbReference type="InterPro" id="IPR010982">
    <property type="entry name" value="Lambda_DNA-bd_dom_sf"/>
</dbReference>
<dbReference type="EMBL" id="JAYGGQ010000001">
    <property type="protein sequence ID" value="MEA5453252.1"/>
    <property type="molecule type" value="Genomic_DNA"/>
</dbReference>
<dbReference type="SUPFAM" id="SSF47413">
    <property type="entry name" value="lambda repressor-like DNA-binding domains"/>
    <property type="match status" value="1"/>
</dbReference>